<dbReference type="InterPro" id="IPR037847">
    <property type="entry name" value="GRAMDC4"/>
</dbReference>
<sequence>MKDRRSQGLSSRIQKWFYERFGEYVEDFRFQPEENTVETEEPLSARRLTENMRRLSKYCGLGVEERGEGERGAKPVTNFVKNLSALSDWYSIYTSAIAFTVSVLTGWGGPTGCPNQSSS</sequence>
<comment type="caution">
    <text evidence="1">The sequence shown here is derived from an EMBL/GenBank/DDBJ whole genome shotgun (WGS) entry which is preliminary data.</text>
</comment>
<evidence type="ECO:0000313" key="1">
    <source>
        <dbReference type="EMBL" id="KAK7810025.1"/>
    </source>
</evidence>
<reference evidence="1 2" key="1">
    <citation type="journal article" date="2023" name="bioRxiv">
        <title>Conserved and derived expression patterns and positive selection on dental genes reveal complex evolutionary context of ever-growing rodent molars.</title>
        <authorList>
            <person name="Calamari Z.T."/>
            <person name="Song A."/>
            <person name="Cohen E."/>
            <person name="Akter M."/>
            <person name="Roy R.D."/>
            <person name="Hallikas O."/>
            <person name="Christensen M.M."/>
            <person name="Li P."/>
            <person name="Marangoni P."/>
            <person name="Jernvall J."/>
            <person name="Klein O.D."/>
        </authorList>
    </citation>
    <scope>NUCLEOTIDE SEQUENCE [LARGE SCALE GENOMIC DNA]</scope>
    <source>
        <strain evidence="1">V071</strain>
    </source>
</reference>
<keyword evidence="2" id="KW-1185">Reference proteome</keyword>
<organism evidence="1 2">
    <name type="scientific">Myodes glareolus</name>
    <name type="common">Bank vole</name>
    <name type="synonym">Clethrionomys glareolus</name>
    <dbReference type="NCBI Taxonomy" id="447135"/>
    <lineage>
        <taxon>Eukaryota</taxon>
        <taxon>Metazoa</taxon>
        <taxon>Chordata</taxon>
        <taxon>Craniata</taxon>
        <taxon>Vertebrata</taxon>
        <taxon>Euteleostomi</taxon>
        <taxon>Mammalia</taxon>
        <taxon>Eutheria</taxon>
        <taxon>Euarchontoglires</taxon>
        <taxon>Glires</taxon>
        <taxon>Rodentia</taxon>
        <taxon>Myomorpha</taxon>
        <taxon>Muroidea</taxon>
        <taxon>Cricetidae</taxon>
        <taxon>Arvicolinae</taxon>
        <taxon>Myodes</taxon>
    </lineage>
</organism>
<dbReference type="GO" id="GO:0034164">
    <property type="term" value="P:negative regulation of toll-like receptor 9 signaling pathway"/>
    <property type="evidence" value="ECO:0007669"/>
    <property type="project" value="TreeGrafter"/>
</dbReference>
<accession>A0AAW0I736</accession>
<name>A0AAW0I736_MYOGA</name>
<protein>
    <submittedName>
        <fullName evidence="1">Uncharacterized protein</fullName>
    </submittedName>
</protein>
<dbReference type="Proteomes" id="UP001488838">
    <property type="component" value="Unassembled WGS sequence"/>
</dbReference>
<dbReference type="GO" id="GO:0005739">
    <property type="term" value="C:mitochondrion"/>
    <property type="evidence" value="ECO:0007669"/>
    <property type="project" value="TreeGrafter"/>
</dbReference>
<dbReference type="AlphaFoldDB" id="A0AAW0I736"/>
<evidence type="ECO:0000313" key="2">
    <source>
        <dbReference type="Proteomes" id="UP001488838"/>
    </source>
</evidence>
<dbReference type="EMBL" id="JBBHLL010000206">
    <property type="protein sequence ID" value="KAK7810025.1"/>
    <property type="molecule type" value="Genomic_DNA"/>
</dbReference>
<dbReference type="GO" id="GO:0006915">
    <property type="term" value="P:apoptotic process"/>
    <property type="evidence" value="ECO:0007669"/>
    <property type="project" value="InterPro"/>
</dbReference>
<dbReference type="PANTHER" id="PTHR37402:SF1">
    <property type="entry name" value="GRAM DOMAIN-CONTAINING PROTEIN 4"/>
    <property type="match status" value="1"/>
</dbReference>
<proteinExistence type="predicted"/>
<dbReference type="PANTHER" id="PTHR37402">
    <property type="entry name" value="GRAM DOMAIN-CONTAINING PROTEIN 4"/>
    <property type="match status" value="1"/>
</dbReference>
<gene>
    <name evidence="1" type="ORF">U0070_006224</name>
</gene>